<dbReference type="OrthoDB" id="411940at2759"/>
<name>A0A812NXJ5_9DINO</name>
<gene>
    <name evidence="1" type="primary">CACNA1A</name>
    <name evidence="1" type="ORF">SNAT2548_LOCUS17333</name>
</gene>
<protein>
    <submittedName>
        <fullName evidence="1">CACNA1A protein</fullName>
    </submittedName>
</protein>
<proteinExistence type="predicted"/>
<evidence type="ECO:0000313" key="2">
    <source>
        <dbReference type="Proteomes" id="UP000604046"/>
    </source>
</evidence>
<organism evidence="1 2">
    <name type="scientific">Symbiodinium natans</name>
    <dbReference type="NCBI Taxonomy" id="878477"/>
    <lineage>
        <taxon>Eukaryota</taxon>
        <taxon>Sar</taxon>
        <taxon>Alveolata</taxon>
        <taxon>Dinophyceae</taxon>
        <taxon>Suessiales</taxon>
        <taxon>Symbiodiniaceae</taxon>
        <taxon>Symbiodinium</taxon>
    </lineage>
</organism>
<reference evidence="1" key="1">
    <citation type="submission" date="2021-02" db="EMBL/GenBank/DDBJ databases">
        <authorList>
            <person name="Dougan E. K."/>
            <person name="Rhodes N."/>
            <person name="Thang M."/>
            <person name="Chan C."/>
        </authorList>
    </citation>
    <scope>NUCLEOTIDE SEQUENCE</scope>
</reference>
<dbReference type="AlphaFoldDB" id="A0A812NXJ5"/>
<comment type="caution">
    <text evidence="1">The sequence shown here is derived from an EMBL/GenBank/DDBJ whole genome shotgun (WGS) entry which is preliminary data.</text>
</comment>
<sequence>MISARFTANNKATHDLLREAHRLLTEEHRIEVLMVDADYSDDFGRMTMAYLNRLSEANGIMLAVCTSDYAEKTASQYSSHAELKFALDEGIEVLPLKVTEEYPPKPPYGKDHLYDKDGEARTLVKLTMPKSKVYLDCVGKDAAYIAQEIAGVLTNRRWRWLRTRLALDHRRPRDVGAPSCQVPWGQWSLGRLQSKAQDISRLRRIVKTMPC</sequence>
<evidence type="ECO:0000313" key="1">
    <source>
        <dbReference type="EMBL" id="CAE7331274.1"/>
    </source>
</evidence>
<keyword evidence="2" id="KW-1185">Reference proteome</keyword>
<dbReference type="Proteomes" id="UP000604046">
    <property type="component" value="Unassembled WGS sequence"/>
</dbReference>
<accession>A0A812NXJ5</accession>
<dbReference type="EMBL" id="CAJNDS010002107">
    <property type="protein sequence ID" value="CAE7331274.1"/>
    <property type="molecule type" value="Genomic_DNA"/>
</dbReference>